<evidence type="ECO:0000313" key="1">
    <source>
        <dbReference type="EMBL" id="WZC47831.1"/>
    </source>
</evidence>
<dbReference type="RefSeq" id="WP_341365951.1">
    <property type="nucleotide sequence ID" value="NZ_CP150951.2"/>
</dbReference>
<name>A0ABZ2V068_9RHOB</name>
<protein>
    <submittedName>
        <fullName evidence="1">Uncharacterized protein</fullName>
    </submittedName>
</protein>
<sequence>MMILGGSGRVLALALLLFIGGMQSALAHALPGSVLFLSHDQGQMNVTILLPIEDLVIAAPALKALEDLDGGQDITPAQQTQIGAYFAAHLKLQTEDGVIALELIEATIKTAGNAEVGTYNELTIQLTGTSAADMPLFPMRLSYDAVMHEVRNHRATVYWKDPTGMVSGVAEFGYRRIGGKVQPVLITRP</sequence>
<keyword evidence="2" id="KW-1185">Reference proteome</keyword>
<proteinExistence type="predicted"/>
<evidence type="ECO:0000313" key="2">
    <source>
        <dbReference type="Proteomes" id="UP001440612"/>
    </source>
</evidence>
<accession>A0ABZ2V068</accession>
<dbReference type="Proteomes" id="UP001440612">
    <property type="component" value="Chromosome"/>
</dbReference>
<gene>
    <name evidence="1" type="ORF">AABB29_13125</name>
</gene>
<dbReference type="EMBL" id="CP150951">
    <property type="protein sequence ID" value="WZC47831.1"/>
    <property type="molecule type" value="Genomic_DNA"/>
</dbReference>
<organism evidence="1 2">
    <name type="scientific">Yoonia phaeophyticola</name>
    <dbReference type="NCBI Taxonomy" id="3137369"/>
    <lineage>
        <taxon>Bacteria</taxon>
        <taxon>Pseudomonadati</taxon>
        <taxon>Pseudomonadota</taxon>
        <taxon>Alphaproteobacteria</taxon>
        <taxon>Rhodobacterales</taxon>
        <taxon>Paracoccaceae</taxon>
        <taxon>Yoonia</taxon>
    </lineage>
</organism>
<reference evidence="2" key="1">
    <citation type="submission" date="2024-04" db="EMBL/GenBank/DDBJ databases">
        <title>Phylogenomic analyses of a clade within the roseobacter group suggest taxonomic reassignments of species of the genera Aestuariivita, Citreicella, Loktanella, Nautella, Pelagibaca, Ruegeria, Thalassobius, Thiobacimonas and Tropicibacter, and the proposal o.</title>
        <authorList>
            <person name="Jeon C.O."/>
        </authorList>
    </citation>
    <scope>NUCLEOTIDE SEQUENCE [LARGE SCALE GENOMIC DNA]</scope>
    <source>
        <strain evidence="2">BS5-3</strain>
    </source>
</reference>